<dbReference type="EMBL" id="CP029078">
    <property type="protein sequence ID" value="QCN88170.1"/>
    <property type="molecule type" value="Genomic_DNA"/>
</dbReference>
<reference evidence="2 4" key="2">
    <citation type="submission" date="2018-12" db="EMBL/GenBank/DDBJ databases">
        <title>Streptomyces griseoviridis F1-27 complete genome.</title>
        <authorList>
            <person name="Mariita R.M."/>
            <person name="Sello J.K."/>
        </authorList>
    </citation>
    <scope>NUCLEOTIDE SEQUENCE [LARGE SCALE GENOMIC DNA]</scope>
    <source>
        <strain evidence="2 4">F1-27</strain>
    </source>
</reference>
<evidence type="ECO:0000313" key="4">
    <source>
        <dbReference type="Proteomes" id="UP000271291"/>
    </source>
</evidence>
<evidence type="ECO:0000313" key="2">
    <source>
        <dbReference type="EMBL" id="AZS84979.1"/>
    </source>
</evidence>
<feature type="region of interest" description="Disordered" evidence="1">
    <location>
        <begin position="61"/>
        <end position="122"/>
    </location>
</feature>
<proteinExistence type="predicted"/>
<dbReference type="EMBL" id="CP034687">
    <property type="protein sequence ID" value="AZS84979.1"/>
    <property type="molecule type" value="Genomic_DNA"/>
</dbReference>
<evidence type="ECO:0000313" key="3">
    <source>
        <dbReference type="EMBL" id="QCN88170.1"/>
    </source>
</evidence>
<protein>
    <submittedName>
        <fullName evidence="2">Uncharacterized protein</fullName>
    </submittedName>
</protein>
<name>A0A3Q9KUS6_STRGD</name>
<accession>A0A3Q9KUS6</accession>
<sequence length="122" mass="12832">MGPAGPVGAVCPAGAVGPVVPIGPVGPGWWAGRSSPRRCRWPVVPSRTGSADGAFLAVTRQDIPVTRGRARQPSSPGTSAGVRAPAAARPKPPRRPARRDRPVTRRALPVRQRRSTARYFTA</sequence>
<dbReference type="KEGG" id="sgd:ELQ87_12285"/>
<dbReference type="AlphaFoldDB" id="A0A3Q9KUS6"/>
<evidence type="ECO:0000313" key="5">
    <source>
        <dbReference type="Proteomes" id="UP000501753"/>
    </source>
</evidence>
<reference evidence="3 5" key="1">
    <citation type="submission" date="2018-04" db="EMBL/GenBank/DDBJ databases">
        <title>Complete genome sequences of Streptomyces griseoviridis K61 and characterization of antagonistic properties of biological control agents.</title>
        <authorList>
            <person name="Mariita R.M."/>
            <person name="Sello J.K."/>
        </authorList>
    </citation>
    <scope>NUCLEOTIDE SEQUENCE [LARGE SCALE GENOMIC DNA]</scope>
    <source>
        <strain evidence="3 5">K61</strain>
    </source>
</reference>
<gene>
    <name evidence="3" type="ORF">DDJ31_27020</name>
    <name evidence="2" type="ORF">ELQ87_12285</name>
</gene>
<organism evidence="2 4">
    <name type="scientific">Streptomyces griseoviridis</name>
    <dbReference type="NCBI Taxonomy" id="45398"/>
    <lineage>
        <taxon>Bacteria</taxon>
        <taxon>Bacillati</taxon>
        <taxon>Actinomycetota</taxon>
        <taxon>Actinomycetes</taxon>
        <taxon>Kitasatosporales</taxon>
        <taxon>Streptomycetaceae</taxon>
        <taxon>Streptomyces</taxon>
    </lineage>
</organism>
<evidence type="ECO:0000256" key="1">
    <source>
        <dbReference type="SAM" id="MobiDB-lite"/>
    </source>
</evidence>
<keyword evidence="5" id="KW-1185">Reference proteome</keyword>
<dbReference type="Proteomes" id="UP000501753">
    <property type="component" value="Chromosome"/>
</dbReference>
<dbReference type="Proteomes" id="UP000271291">
    <property type="component" value="Chromosome"/>
</dbReference>